<dbReference type="Pfam" id="PF00078">
    <property type="entry name" value="RVT_1"/>
    <property type="match status" value="1"/>
</dbReference>
<evidence type="ECO:0000313" key="3">
    <source>
        <dbReference type="Proteomes" id="UP000823941"/>
    </source>
</evidence>
<accession>A0ABQ7PR82</accession>
<dbReference type="InterPro" id="IPR043502">
    <property type="entry name" value="DNA/RNA_pol_sf"/>
</dbReference>
<dbReference type="Proteomes" id="UP000823941">
    <property type="component" value="Chromosome 30"/>
</dbReference>
<dbReference type="PANTHER" id="PTHR33332">
    <property type="entry name" value="REVERSE TRANSCRIPTASE DOMAIN-CONTAINING PROTEIN"/>
    <property type="match status" value="1"/>
</dbReference>
<dbReference type="PROSITE" id="PS50878">
    <property type="entry name" value="RT_POL"/>
    <property type="match status" value="1"/>
</dbReference>
<dbReference type="InterPro" id="IPR000477">
    <property type="entry name" value="RT_dom"/>
</dbReference>
<protein>
    <recommendedName>
        <fullName evidence="1">Reverse transcriptase domain-containing protein</fullName>
    </recommendedName>
</protein>
<dbReference type="InterPro" id="IPR036691">
    <property type="entry name" value="Endo/exonu/phosph_ase_sf"/>
</dbReference>
<dbReference type="SUPFAM" id="SSF56672">
    <property type="entry name" value="DNA/RNA polymerases"/>
    <property type="match status" value="1"/>
</dbReference>
<sequence length="899" mass="103293">MMFQLKNYKLISCFNRKCNEHGGSLIFLKENCKCKERKDIVALSVKHHIEISCAELNKYIIVCTYRPPTGDFITFETVMEDVLRLASNSKKEVIVCGDFNVDLLSDSPNRSKLLLLFKSFNLFNVFLEPTRITSTSATCLDNIFCNCEFKDSSVINCLRSDHSGQTITLVNTDKTNKTKVRCRPITTKKIDNYLKKLDEKLPKVKVDCNSNEMYTNLFKIIADEFESNFKTKEVLIDNKIKFCDWATDGIRKSRATLYDLYEMKTFILRPDFQSYVKKYSKMYKCVCHCAKTIFINNKIKDSANKSKAIWNIINNETGKNRTRETNLSLKVGNDIITSNDEVARVFEEFFTNIPLETTCNLDSSATLAETLAKENAPSTDKEFKFRYINTLTIIKTFKSLNMKKTEDLWGMSVKFVLSIINKIAPILANIFNKCIAEGVFPDLMKLSKIIPLFKSGDMEDPANFRPVSVLPVLSKIFERVILNQMLLHFNEARLFHSQQYGFTKGKSTTDAGTALIKHIFDAWEDHHDAIGVFCDLSKAFDCVDHLTLISKLRYYGIGGKALDLIASYLDKRQQRVDINNTKSQGAHVKIGVPQGSILGPFLFLIYINDLPFMVEKLTNIVLFADDTSLLFKVKRSENNFNEINSILSDIHDWFTVNNLLLNSKKTKCIKFTLPNVRQCDTNIILDGNKLDLVNDTVFLGMTIDSKLQWGPHIEKLAGRLSSAAFAVRKIRQLTDVETARLVYFSYFHSLLSYGILLWGRAADIETIFVLQKRAIRSIYKLGSRDSLRELFKEINILTVPCQFIFSNLMYVRKNISTFDTIGSNHDINTRNKHKLAFPAMRLAKVNKSFLGYCIRFYNKLPTEVAQMPENKFKCYIKEKLCKKAYYKIDDYLEDVNAWL</sequence>
<organism evidence="2 3">
    <name type="scientific">Plutella xylostella</name>
    <name type="common">Diamondback moth</name>
    <name type="synonym">Plutella maculipennis</name>
    <dbReference type="NCBI Taxonomy" id="51655"/>
    <lineage>
        <taxon>Eukaryota</taxon>
        <taxon>Metazoa</taxon>
        <taxon>Ecdysozoa</taxon>
        <taxon>Arthropoda</taxon>
        <taxon>Hexapoda</taxon>
        <taxon>Insecta</taxon>
        <taxon>Pterygota</taxon>
        <taxon>Neoptera</taxon>
        <taxon>Endopterygota</taxon>
        <taxon>Lepidoptera</taxon>
        <taxon>Glossata</taxon>
        <taxon>Ditrysia</taxon>
        <taxon>Yponomeutoidea</taxon>
        <taxon>Plutellidae</taxon>
        <taxon>Plutella</taxon>
    </lineage>
</organism>
<name>A0ABQ7PR82_PLUXY</name>
<dbReference type="EMBL" id="JAHIBW010000030">
    <property type="protein sequence ID" value="KAG7295491.1"/>
    <property type="molecule type" value="Genomic_DNA"/>
</dbReference>
<evidence type="ECO:0000313" key="2">
    <source>
        <dbReference type="EMBL" id="KAG7295491.1"/>
    </source>
</evidence>
<dbReference type="Gene3D" id="3.60.10.10">
    <property type="entry name" value="Endonuclease/exonuclease/phosphatase"/>
    <property type="match status" value="1"/>
</dbReference>
<dbReference type="SUPFAM" id="SSF56219">
    <property type="entry name" value="DNase I-like"/>
    <property type="match status" value="1"/>
</dbReference>
<proteinExistence type="predicted"/>
<reference evidence="2 3" key="1">
    <citation type="submission" date="2021-06" db="EMBL/GenBank/DDBJ databases">
        <title>A haploid diamondback moth (Plutella xylostella L.) genome assembly resolves 31 chromosomes and identifies a diamide resistance mutation.</title>
        <authorList>
            <person name="Ward C.M."/>
            <person name="Perry K.D."/>
            <person name="Baker G."/>
            <person name="Powis K."/>
            <person name="Heckel D.G."/>
            <person name="Baxter S.W."/>
        </authorList>
    </citation>
    <scope>NUCLEOTIDE SEQUENCE [LARGE SCALE GENOMIC DNA]</scope>
    <source>
        <strain evidence="2 3">LV</strain>
        <tissue evidence="2">Single pupa</tissue>
    </source>
</reference>
<keyword evidence="3" id="KW-1185">Reference proteome</keyword>
<dbReference type="CDD" id="cd01650">
    <property type="entry name" value="RT_nLTR_like"/>
    <property type="match status" value="1"/>
</dbReference>
<gene>
    <name evidence="2" type="ORF">JYU34_021696</name>
</gene>
<evidence type="ECO:0000259" key="1">
    <source>
        <dbReference type="PROSITE" id="PS50878"/>
    </source>
</evidence>
<feature type="domain" description="Reverse transcriptase" evidence="1">
    <location>
        <begin position="433"/>
        <end position="703"/>
    </location>
</feature>
<comment type="caution">
    <text evidence="2">The sequence shown here is derived from an EMBL/GenBank/DDBJ whole genome shotgun (WGS) entry which is preliminary data.</text>
</comment>